<dbReference type="InterPro" id="IPR000014">
    <property type="entry name" value="PAS"/>
</dbReference>
<dbReference type="InterPro" id="IPR035965">
    <property type="entry name" value="PAS-like_dom_sf"/>
</dbReference>
<dbReference type="Gene3D" id="3.30.70.270">
    <property type="match status" value="1"/>
</dbReference>
<dbReference type="PROSITE" id="PS50112">
    <property type="entry name" value="PAS"/>
    <property type="match status" value="1"/>
</dbReference>
<proteinExistence type="predicted"/>
<feature type="domain" description="PAS" evidence="2">
    <location>
        <begin position="152"/>
        <end position="190"/>
    </location>
</feature>
<feature type="domain" description="GGDEF" evidence="4">
    <location>
        <begin position="308"/>
        <end position="449"/>
    </location>
</feature>
<organism evidence="5 6">
    <name type="scientific">Roseateles albus</name>
    <dbReference type="NCBI Taxonomy" id="2987525"/>
    <lineage>
        <taxon>Bacteria</taxon>
        <taxon>Pseudomonadati</taxon>
        <taxon>Pseudomonadota</taxon>
        <taxon>Betaproteobacteria</taxon>
        <taxon>Burkholderiales</taxon>
        <taxon>Sphaerotilaceae</taxon>
        <taxon>Roseateles</taxon>
    </lineage>
</organism>
<dbReference type="Gene3D" id="3.30.450.20">
    <property type="entry name" value="PAS domain"/>
    <property type="match status" value="2"/>
</dbReference>
<feature type="domain" description="PAC" evidence="3">
    <location>
        <begin position="224"/>
        <end position="276"/>
    </location>
</feature>
<name>A0ABT5KIF6_9BURK</name>
<dbReference type="SUPFAM" id="SSF55785">
    <property type="entry name" value="PYP-like sensor domain (PAS domain)"/>
    <property type="match status" value="1"/>
</dbReference>
<evidence type="ECO:0000256" key="1">
    <source>
        <dbReference type="SAM" id="Coils"/>
    </source>
</evidence>
<dbReference type="InterPro" id="IPR000700">
    <property type="entry name" value="PAS-assoc_C"/>
</dbReference>
<dbReference type="InterPro" id="IPR029787">
    <property type="entry name" value="Nucleotide_cyclase"/>
</dbReference>
<dbReference type="PROSITE" id="PS50113">
    <property type="entry name" value="PAC"/>
    <property type="match status" value="1"/>
</dbReference>
<dbReference type="PANTHER" id="PTHR44757">
    <property type="entry name" value="DIGUANYLATE CYCLASE DGCP"/>
    <property type="match status" value="1"/>
</dbReference>
<feature type="coiled-coil region" evidence="1">
    <location>
        <begin position="125"/>
        <end position="155"/>
    </location>
</feature>
<keyword evidence="6" id="KW-1185">Reference proteome</keyword>
<dbReference type="CDD" id="cd01949">
    <property type="entry name" value="GGDEF"/>
    <property type="match status" value="1"/>
</dbReference>
<evidence type="ECO:0000259" key="2">
    <source>
        <dbReference type="PROSITE" id="PS50112"/>
    </source>
</evidence>
<evidence type="ECO:0000259" key="3">
    <source>
        <dbReference type="PROSITE" id="PS50113"/>
    </source>
</evidence>
<keyword evidence="1" id="KW-0175">Coiled coil</keyword>
<dbReference type="SUPFAM" id="SSF55073">
    <property type="entry name" value="Nucleotide cyclase"/>
    <property type="match status" value="1"/>
</dbReference>
<comment type="caution">
    <text evidence="5">The sequence shown here is derived from an EMBL/GenBank/DDBJ whole genome shotgun (WGS) entry which is preliminary data.</text>
</comment>
<dbReference type="Pfam" id="PF00990">
    <property type="entry name" value="GGDEF"/>
    <property type="match status" value="1"/>
</dbReference>
<dbReference type="Proteomes" id="UP001221189">
    <property type="component" value="Unassembled WGS sequence"/>
</dbReference>
<accession>A0ABT5KIF6</accession>
<dbReference type="CDD" id="cd00130">
    <property type="entry name" value="PAS"/>
    <property type="match status" value="1"/>
</dbReference>
<dbReference type="InterPro" id="IPR013656">
    <property type="entry name" value="PAS_4"/>
</dbReference>
<evidence type="ECO:0000259" key="4">
    <source>
        <dbReference type="PROSITE" id="PS50887"/>
    </source>
</evidence>
<dbReference type="InterPro" id="IPR043128">
    <property type="entry name" value="Rev_trsase/Diguanyl_cyclase"/>
</dbReference>
<dbReference type="RefSeq" id="WP_273601868.1">
    <property type="nucleotide sequence ID" value="NZ_JAQQXT010000014.1"/>
</dbReference>
<dbReference type="SMART" id="SM00091">
    <property type="entry name" value="PAS"/>
    <property type="match status" value="1"/>
</dbReference>
<dbReference type="Pfam" id="PF08448">
    <property type="entry name" value="PAS_4"/>
    <property type="match status" value="1"/>
</dbReference>
<dbReference type="InterPro" id="IPR052155">
    <property type="entry name" value="Biofilm_reg_signaling"/>
</dbReference>
<evidence type="ECO:0000313" key="6">
    <source>
        <dbReference type="Proteomes" id="UP001221189"/>
    </source>
</evidence>
<evidence type="ECO:0000313" key="5">
    <source>
        <dbReference type="EMBL" id="MDC8773720.1"/>
    </source>
</evidence>
<sequence length="458" mass="50882">MHDAAVQVLDLGVVLLNAEGKIEIVNRWISSHGRLSPSVVGMSLVEAFGDAIDPRLLQVVDDALNRGRSNRLSHAFHPMPLPLYPLRGAAIERIHQSIDVSALSSSAGRQCLLQIRDMSETIRREALLKLQARQLAEELARLKQAQEDLARHSLRFREMARLAPVGLFETDMQGRLTYCNDRGQELLGLNFPADLGSNWTSALAAEEAEAFHRRWKAATESATRLTEEFQISKGRDERWLRLEAGPIRDTNQVPVGFICTLMDVTELQQRAQRHEHRANHDNLTGLPNRGRFEQRLRAALAGAQSLSGELAIVYLDLDGFKAINDEHGHAAGDQVLQQVGTRLRKLLRAEDLVARLGGDEFAILFPEAPPEKDVNHLLSKLSQSISRPMTLALNGTHASVQVGCSMGVARFPRQGEGIDALLAQADRAMYEHKLSRKRTDDDISGFIDQLNGMKGRHA</sequence>
<reference evidence="5 6" key="1">
    <citation type="submission" date="2022-10" db="EMBL/GenBank/DDBJ databases">
        <title>Paucibacter sp. hw1 Genome sequencing.</title>
        <authorList>
            <person name="Park S."/>
        </authorList>
    </citation>
    <scope>NUCLEOTIDE SEQUENCE [LARGE SCALE GENOMIC DNA]</scope>
    <source>
        <strain evidence="6">hw1</strain>
    </source>
</reference>
<dbReference type="NCBIfam" id="TIGR00254">
    <property type="entry name" value="GGDEF"/>
    <property type="match status" value="1"/>
</dbReference>
<dbReference type="InterPro" id="IPR000160">
    <property type="entry name" value="GGDEF_dom"/>
</dbReference>
<protein>
    <submittedName>
        <fullName evidence="5">GGDEF domain-containing protein</fullName>
    </submittedName>
</protein>
<dbReference type="PANTHER" id="PTHR44757:SF2">
    <property type="entry name" value="BIOFILM ARCHITECTURE MAINTENANCE PROTEIN MBAA"/>
    <property type="match status" value="1"/>
</dbReference>
<gene>
    <name evidence="5" type="ORF">PRZ03_19280</name>
</gene>
<dbReference type="PROSITE" id="PS50887">
    <property type="entry name" value="GGDEF"/>
    <property type="match status" value="1"/>
</dbReference>
<dbReference type="SMART" id="SM00267">
    <property type="entry name" value="GGDEF"/>
    <property type="match status" value="1"/>
</dbReference>
<dbReference type="NCBIfam" id="TIGR00229">
    <property type="entry name" value="sensory_box"/>
    <property type="match status" value="1"/>
</dbReference>
<dbReference type="EMBL" id="JAQQXT010000014">
    <property type="protein sequence ID" value="MDC8773720.1"/>
    <property type="molecule type" value="Genomic_DNA"/>
</dbReference>